<evidence type="ECO:0000313" key="6">
    <source>
        <dbReference type="Proteomes" id="UP001501822"/>
    </source>
</evidence>
<keyword evidence="2" id="KW-0808">Transferase</keyword>
<dbReference type="PANTHER" id="PTHR46401:SF2">
    <property type="entry name" value="GLYCOSYLTRANSFERASE WBBK-RELATED"/>
    <property type="match status" value="1"/>
</dbReference>
<dbReference type="Pfam" id="PF13439">
    <property type="entry name" value="Glyco_transf_4"/>
    <property type="match status" value="1"/>
</dbReference>
<dbReference type="SUPFAM" id="SSF53756">
    <property type="entry name" value="UDP-Glycosyltransferase/glycogen phosphorylase"/>
    <property type="match status" value="1"/>
</dbReference>
<evidence type="ECO:0000313" key="5">
    <source>
        <dbReference type="EMBL" id="GAA0351007.1"/>
    </source>
</evidence>
<evidence type="ECO:0000259" key="4">
    <source>
        <dbReference type="Pfam" id="PF13439"/>
    </source>
</evidence>
<gene>
    <name evidence="5" type="ORF">GCM10010151_45800</name>
</gene>
<evidence type="ECO:0000256" key="1">
    <source>
        <dbReference type="ARBA" id="ARBA00022676"/>
    </source>
</evidence>
<dbReference type="PANTHER" id="PTHR46401">
    <property type="entry name" value="GLYCOSYLTRANSFERASE WBBK-RELATED"/>
    <property type="match status" value="1"/>
</dbReference>
<dbReference type="InterPro" id="IPR028098">
    <property type="entry name" value="Glyco_trans_4-like_N"/>
</dbReference>
<comment type="caution">
    <text evidence="5">The sequence shown here is derived from an EMBL/GenBank/DDBJ whole genome shotgun (WGS) entry which is preliminary data.</text>
</comment>
<organism evidence="5 6">
    <name type="scientific">Actinoallomurus spadix</name>
    <dbReference type="NCBI Taxonomy" id="79912"/>
    <lineage>
        <taxon>Bacteria</taxon>
        <taxon>Bacillati</taxon>
        <taxon>Actinomycetota</taxon>
        <taxon>Actinomycetes</taxon>
        <taxon>Streptosporangiales</taxon>
        <taxon>Thermomonosporaceae</taxon>
        <taxon>Actinoallomurus</taxon>
    </lineage>
</organism>
<accession>A0ABN0WZ40</accession>
<keyword evidence="6" id="KW-1185">Reference proteome</keyword>
<sequence length="400" mass="42741">MADHLRVAVTGKVLQRNVGGNTTYAEMLYRHLAGYGVTASVLTPPGDRLGGLARALSYAAVEGLYWPRTVGEKQADLLHFPADTGALIPGRLPTVVTVHGVSGHRVPGIRRALWERTWLARVGRLTRAADAVVTVSRSSAGEIQRIFGVPHQRLHVIPHGVDTERFHPDASRDAPLLAPLRLPERFVLHLGNLDPRKNVPALVDAIGRLQIASSGVRLVVAGGSFLGSEPIERLLATTPYVRYLGQVPAELVAPLLRAAAVFVLPSSHEGFGLPIVEAMACGTPVITSDRGALPEVAGDAAILLRDLDPASIAAAVRDVLTDDALATDLRVRGTANARRFTWDESARRHLELFTHLRPGRGRSHSSAARGKTSGVLPRAGTAPLRPGKATIQRGPRRGTA</sequence>
<protein>
    <recommendedName>
        <fullName evidence="4">Glycosyltransferase subfamily 4-like N-terminal domain-containing protein</fullName>
    </recommendedName>
</protein>
<proteinExistence type="predicted"/>
<dbReference type="CDD" id="cd03809">
    <property type="entry name" value="GT4_MtfB-like"/>
    <property type="match status" value="1"/>
</dbReference>
<dbReference type="Pfam" id="PF13692">
    <property type="entry name" value="Glyco_trans_1_4"/>
    <property type="match status" value="1"/>
</dbReference>
<evidence type="ECO:0000256" key="3">
    <source>
        <dbReference type="SAM" id="MobiDB-lite"/>
    </source>
</evidence>
<reference evidence="5 6" key="1">
    <citation type="journal article" date="2019" name="Int. J. Syst. Evol. Microbiol.">
        <title>The Global Catalogue of Microorganisms (GCM) 10K type strain sequencing project: providing services to taxonomists for standard genome sequencing and annotation.</title>
        <authorList>
            <consortium name="The Broad Institute Genomics Platform"/>
            <consortium name="The Broad Institute Genome Sequencing Center for Infectious Disease"/>
            <person name="Wu L."/>
            <person name="Ma J."/>
        </authorList>
    </citation>
    <scope>NUCLEOTIDE SEQUENCE [LARGE SCALE GENOMIC DNA]</scope>
    <source>
        <strain evidence="5 6">JCM 3146</strain>
    </source>
</reference>
<keyword evidence="1" id="KW-0328">Glycosyltransferase</keyword>
<name>A0ABN0WZ40_9ACTN</name>
<evidence type="ECO:0000256" key="2">
    <source>
        <dbReference type="ARBA" id="ARBA00022679"/>
    </source>
</evidence>
<dbReference type="RefSeq" id="WP_252806610.1">
    <property type="nucleotide sequence ID" value="NZ_BAAABM010000045.1"/>
</dbReference>
<feature type="region of interest" description="Disordered" evidence="3">
    <location>
        <begin position="357"/>
        <end position="400"/>
    </location>
</feature>
<dbReference type="EMBL" id="BAAABM010000045">
    <property type="protein sequence ID" value="GAA0351007.1"/>
    <property type="molecule type" value="Genomic_DNA"/>
</dbReference>
<feature type="domain" description="Glycosyltransferase subfamily 4-like N-terminal" evidence="4">
    <location>
        <begin position="18"/>
        <end position="165"/>
    </location>
</feature>
<dbReference type="Proteomes" id="UP001501822">
    <property type="component" value="Unassembled WGS sequence"/>
</dbReference>
<dbReference type="Gene3D" id="3.40.50.2000">
    <property type="entry name" value="Glycogen Phosphorylase B"/>
    <property type="match status" value="2"/>
</dbReference>